<name>A0A2R6A7K3_9ARCH</name>
<gene>
    <name evidence="2" type="ORF">B9Q03_14350</name>
</gene>
<dbReference type="InterPro" id="IPR025377">
    <property type="entry name" value="DUF4367"/>
</dbReference>
<evidence type="ECO:0000313" key="2">
    <source>
        <dbReference type="EMBL" id="PSN82329.1"/>
    </source>
</evidence>
<protein>
    <recommendedName>
        <fullName evidence="1">DUF4367 domain-containing protein</fullName>
    </recommendedName>
</protein>
<sequence>MKSMKLTVAFIASALVVLGLTIIFIAYSPHLQPIGVEQVDSALSGVWLRENNESFRFSVLANSAVQIIYFNGSVQTIPPNYKNEIGGLQDFGPGIIDRGGFIEFFKEANSVASLTLVVLKVNNTEANLFITSLNTTPTTIRLQDYKGYLFSIEGNSLTAVYNHKYIIYIIWVGVNTTQQQLMKLLSYLAS</sequence>
<evidence type="ECO:0000313" key="3">
    <source>
        <dbReference type="Proteomes" id="UP000240322"/>
    </source>
</evidence>
<evidence type="ECO:0000259" key="1">
    <source>
        <dbReference type="Pfam" id="PF14285"/>
    </source>
</evidence>
<reference evidence="2 3" key="1">
    <citation type="submission" date="2017-04" db="EMBL/GenBank/DDBJ databases">
        <title>Novel microbial lineages endemic to geothermal iron-oxide mats fill important gaps in the evolutionary history of Archaea.</title>
        <authorList>
            <person name="Jay Z.J."/>
            <person name="Beam J.P."/>
            <person name="Dlakic M."/>
            <person name="Rusch D.B."/>
            <person name="Kozubal M.A."/>
            <person name="Inskeep W.P."/>
        </authorList>
    </citation>
    <scope>NUCLEOTIDE SEQUENCE [LARGE SCALE GENOMIC DNA]</scope>
    <source>
        <strain evidence="2">OSP_D</strain>
    </source>
</reference>
<dbReference type="AlphaFoldDB" id="A0A2R6A7K3"/>
<proteinExistence type="predicted"/>
<dbReference type="Pfam" id="PF14285">
    <property type="entry name" value="DUF4367"/>
    <property type="match status" value="1"/>
</dbReference>
<feature type="domain" description="DUF4367" evidence="1">
    <location>
        <begin position="101"/>
        <end position="185"/>
    </location>
</feature>
<organism evidence="2 3">
    <name type="scientific">Candidatus Marsarchaeota G2 archaeon OSP_D</name>
    <dbReference type="NCBI Taxonomy" id="1978157"/>
    <lineage>
        <taxon>Archaea</taxon>
        <taxon>Candidatus Marsarchaeota</taxon>
        <taxon>Candidatus Marsarchaeota group 2</taxon>
    </lineage>
</organism>
<dbReference type="Proteomes" id="UP000240322">
    <property type="component" value="Unassembled WGS sequence"/>
</dbReference>
<dbReference type="EMBL" id="NEXE01000369">
    <property type="protein sequence ID" value="PSN82329.1"/>
    <property type="molecule type" value="Genomic_DNA"/>
</dbReference>
<comment type="caution">
    <text evidence="2">The sequence shown here is derived from an EMBL/GenBank/DDBJ whole genome shotgun (WGS) entry which is preliminary data.</text>
</comment>
<accession>A0A2R6A7K3</accession>